<keyword evidence="2" id="KW-1185">Reference proteome</keyword>
<name>A0A261SKP5_9BORD</name>
<sequence>MAVALGVIWFGLGAYASSKAEDRLVAYLDKNGQRGNVQWKSVSASIFGSATIKEVTIGPPGKPMAMIERVRVSDLRDDRDRQSGDVVLENATLPDGKSPLAQFDVFLQAGKADLPAATLNVRWDYRRDDDKADVSIGLQQPQAFNVDLSLSLERLGPATALVSDPSAMGGMLVGIALGGLGRPDRGFAALGDVRIKSLGIKLKDDGYVQRSIALYKRYDVPLVPGEGSAGKQRDKQFSDSVKGLRTLCEKKKLLAGAEDNDDACKALANFLGGDDKTLKIETNARSPVALAELWSVDWRNYQKPLALFAPSLSN</sequence>
<comment type="caution">
    <text evidence="1">The sequence shown here is derived from an EMBL/GenBank/DDBJ whole genome shotgun (WGS) entry which is preliminary data.</text>
</comment>
<accession>A0A261SKP5</accession>
<protein>
    <recommendedName>
        <fullName evidence="3">DUF2125 domain-containing protein</fullName>
    </recommendedName>
</protein>
<dbReference type="EMBL" id="NEVM01000001">
    <property type="protein sequence ID" value="OZI37998.1"/>
    <property type="molecule type" value="Genomic_DNA"/>
</dbReference>
<organism evidence="1 2">
    <name type="scientific">Bordetella genomosp. 10</name>
    <dbReference type="NCBI Taxonomy" id="1416804"/>
    <lineage>
        <taxon>Bacteria</taxon>
        <taxon>Pseudomonadati</taxon>
        <taxon>Pseudomonadota</taxon>
        <taxon>Betaproteobacteria</taxon>
        <taxon>Burkholderiales</taxon>
        <taxon>Alcaligenaceae</taxon>
        <taxon>Bordetella</taxon>
    </lineage>
</organism>
<evidence type="ECO:0000313" key="2">
    <source>
        <dbReference type="Proteomes" id="UP000216020"/>
    </source>
</evidence>
<dbReference type="Proteomes" id="UP000216020">
    <property type="component" value="Unassembled WGS sequence"/>
</dbReference>
<dbReference type="AlphaFoldDB" id="A0A261SKP5"/>
<evidence type="ECO:0008006" key="3">
    <source>
        <dbReference type="Google" id="ProtNLM"/>
    </source>
</evidence>
<reference evidence="2" key="1">
    <citation type="submission" date="2017-05" db="EMBL/GenBank/DDBJ databases">
        <title>Complete and WGS of Bordetella genogroups.</title>
        <authorList>
            <person name="Spilker T."/>
            <person name="Lipuma J."/>
        </authorList>
    </citation>
    <scope>NUCLEOTIDE SEQUENCE [LARGE SCALE GENOMIC DNA]</scope>
    <source>
        <strain evidence="2">AU16122</strain>
    </source>
</reference>
<evidence type="ECO:0000313" key="1">
    <source>
        <dbReference type="EMBL" id="OZI37998.1"/>
    </source>
</evidence>
<proteinExistence type="predicted"/>
<gene>
    <name evidence="1" type="ORF">CAL29_06475</name>
</gene>